<dbReference type="InterPro" id="IPR010744">
    <property type="entry name" value="Phage_CI_N"/>
</dbReference>
<sequence length="56" mass="6648">MEKFKTRQEMANEFGVSTKTFCRWLKREGVLLSKGLISIKDQEEIYTLFGKPYDQK</sequence>
<gene>
    <name evidence="2" type="ORF">GCM10011339_37320</name>
</gene>
<dbReference type="Proteomes" id="UP000647339">
    <property type="component" value="Unassembled WGS sequence"/>
</dbReference>
<keyword evidence="3" id="KW-1185">Reference proteome</keyword>
<accession>A0ABQ1V918</accession>
<organism evidence="2 3">
    <name type="scientific">Echinicola rosea</name>
    <dbReference type="NCBI Taxonomy" id="1807691"/>
    <lineage>
        <taxon>Bacteria</taxon>
        <taxon>Pseudomonadati</taxon>
        <taxon>Bacteroidota</taxon>
        <taxon>Cytophagia</taxon>
        <taxon>Cytophagales</taxon>
        <taxon>Cyclobacteriaceae</taxon>
        <taxon>Echinicola</taxon>
    </lineage>
</organism>
<dbReference type="Pfam" id="PF07022">
    <property type="entry name" value="Phage_CI_repr"/>
    <property type="match status" value="1"/>
</dbReference>
<protein>
    <recommendedName>
        <fullName evidence="1">Bacteriophage CI repressor N-terminal domain-containing protein</fullName>
    </recommendedName>
</protein>
<evidence type="ECO:0000313" key="3">
    <source>
        <dbReference type="Proteomes" id="UP000647339"/>
    </source>
</evidence>
<dbReference type="EMBL" id="BMIU01000023">
    <property type="protein sequence ID" value="GGF45377.1"/>
    <property type="molecule type" value="Genomic_DNA"/>
</dbReference>
<evidence type="ECO:0000259" key="1">
    <source>
        <dbReference type="Pfam" id="PF07022"/>
    </source>
</evidence>
<comment type="caution">
    <text evidence="2">The sequence shown here is derived from an EMBL/GenBank/DDBJ whole genome shotgun (WGS) entry which is preliminary data.</text>
</comment>
<dbReference type="RefSeq" id="WP_187328719.1">
    <property type="nucleotide sequence ID" value="NZ_BMIU01000023.1"/>
</dbReference>
<name>A0ABQ1V918_9BACT</name>
<feature type="domain" description="Bacteriophage CI repressor N-terminal" evidence="1">
    <location>
        <begin position="3"/>
        <end position="29"/>
    </location>
</feature>
<evidence type="ECO:0000313" key="2">
    <source>
        <dbReference type="EMBL" id="GGF45377.1"/>
    </source>
</evidence>
<proteinExistence type="predicted"/>
<reference evidence="3" key="1">
    <citation type="journal article" date="2019" name="Int. J. Syst. Evol. Microbiol.">
        <title>The Global Catalogue of Microorganisms (GCM) 10K type strain sequencing project: providing services to taxonomists for standard genome sequencing and annotation.</title>
        <authorList>
            <consortium name="The Broad Institute Genomics Platform"/>
            <consortium name="The Broad Institute Genome Sequencing Center for Infectious Disease"/>
            <person name="Wu L."/>
            <person name="Ma J."/>
        </authorList>
    </citation>
    <scope>NUCLEOTIDE SEQUENCE [LARGE SCALE GENOMIC DNA]</scope>
    <source>
        <strain evidence="3">CGMCC 1.15407</strain>
    </source>
</reference>